<dbReference type="Proteomes" id="UP001054889">
    <property type="component" value="Unassembled WGS sequence"/>
</dbReference>
<name>A0AAV5DUA7_ELECO</name>
<reference evidence="3" key="1">
    <citation type="journal article" date="2018" name="DNA Res.">
        <title>Multiple hybrid de novo genome assembly of finger millet, an orphan allotetraploid crop.</title>
        <authorList>
            <person name="Hatakeyama M."/>
            <person name="Aluri S."/>
            <person name="Balachadran M.T."/>
            <person name="Sivarajan S.R."/>
            <person name="Patrignani A."/>
            <person name="Gruter S."/>
            <person name="Poveda L."/>
            <person name="Shimizu-Inatsugi R."/>
            <person name="Baeten J."/>
            <person name="Francoijs K.J."/>
            <person name="Nataraja K.N."/>
            <person name="Reddy Y.A.N."/>
            <person name="Phadnis S."/>
            <person name="Ravikumar R.L."/>
            <person name="Schlapbach R."/>
            <person name="Sreeman S.M."/>
            <person name="Shimizu K.K."/>
        </authorList>
    </citation>
    <scope>NUCLEOTIDE SEQUENCE</scope>
</reference>
<dbReference type="CDD" id="cd05162">
    <property type="entry name" value="PWWP"/>
    <property type="match status" value="1"/>
</dbReference>
<feature type="domain" description="PWWP" evidence="2">
    <location>
        <begin position="239"/>
        <end position="300"/>
    </location>
</feature>
<dbReference type="PANTHER" id="PTHR42851">
    <property type="entry name" value="ALDOLASE-RELATED"/>
    <property type="match status" value="1"/>
</dbReference>
<proteinExistence type="predicted"/>
<evidence type="ECO:0000313" key="4">
    <source>
        <dbReference type="Proteomes" id="UP001054889"/>
    </source>
</evidence>
<feature type="region of interest" description="Disordered" evidence="1">
    <location>
        <begin position="621"/>
        <end position="645"/>
    </location>
</feature>
<evidence type="ECO:0000256" key="1">
    <source>
        <dbReference type="SAM" id="MobiDB-lite"/>
    </source>
</evidence>
<dbReference type="Gene3D" id="2.30.30.140">
    <property type="match status" value="1"/>
</dbReference>
<dbReference type="PROSITE" id="PS50812">
    <property type="entry name" value="PWWP"/>
    <property type="match status" value="1"/>
</dbReference>
<dbReference type="EMBL" id="BQKI01000071">
    <property type="protein sequence ID" value="GJN14639.1"/>
    <property type="molecule type" value="Genomic_DNA"/>
</dbReference>
<sequence length="801" mass="87841">MRSQTKLNAVLTSSTGSSLRRNRLSDVLDDGRSPPSRGPRCEPGREGGGRFREPAAMVRTRSQAKTAMKREAKPAPAPTVAAPEAAASAGESLVGNFGLGVDADAVMVDGAVEERAAVEAGVQMERNAVVMGVAAMVDSGTVGGVAEANDFVYETESAGMIEMKGDEDVSGENIRVPNGDGRKGNMGLEPGCLHSEKAAAKGVELSSCFPAHHIEAEPNNSDRFTRYCLPRLGNGDFRVSDLVWSKLEDCSWWPGEIFDPSNASELALNHKIEGNYLVAYFGSDTFAWRDESQLMPFIANYAHMEKQCSSDDFIDAVNHALEELSRRILLGMSCSCLSDELSDSGMIHLVDNQGLRDGVTCSTANKAEVLKFFHPDNLFHYVKSLALFPGQGGDLLELVVACSQLTSFYWSKGCPESASFQTYSGWDDSAMNISSTMNVTIEERVTNVVHPGHDASERGRGWPIQKPEDDIELTEKKETYNLILSGTHDDFSESHNRISLNSFGDSVTRSHSSFKIVECKQQAASQLTGQSSVERPQNEPTHNGKFDVFGEESGDELTVLKGAKWKYMHENDNADPKELLPQLCSVAIEPLNKNISSSVIISYFSYYKNYVVTASTEANISGKDDSRRDHQKKVHSPEVESADHMQDSYWSGLSLQDGSVCSREMTSSGTRPRRKRKSSQESFVPPSQHLRCATLAPNKQIQVMERPIVHADAKIADELKPTALILSFGRSAALPSEMDLIKVFSRYGPLKEAETEVHKDTNTAKVVFKKRLDAERGFSVAGKYGTFGSSLRSYRLVNMPF</sequence>
<dbReference type="Pfam" id="PF00855">
    <property type="entry name" value="PWWP"/>
    <property type="match status" value="1"/>
</dbReference>
<protein>
    <recommendedName>
        <fullName evidence="2">PWWP domain-containing protein</fullName>
    </recommendedName>
</protein>
<dbReference type="SMART" id="SM00293">
    <property type="entry name" value="PWWP"/>
    <property type="match status" value="1"/>
</dbReference>
<accession>A0AAV5DUA7</accession>
<comment type="caution">
    <text evidence="3">The sequence shown here is derived from an EMBL/GenBank/DDBJ whole genome shotgun (WGS) entry which is preliminary data.</text>
</comment>
<feature type="compositionally biased region" description="Polar residues" evidence="1">
    <location>
        <begin position="660"/>
        <end position="670"/>
    </location>
</feature>
<dbReference type="SUPFAM" id="SSF63748">
    <property type="entry name" value="Tudor/PWWP/MBT"/>
    <property type="match status" value="1"/>
</dbReference>
<evidence type="ECO:0000313" key="3">
    <source>
        <dbReference type="EMBL" id="GJN14639.1"/>
    </source>
</evidence>
<feature type="region of interest" description="Disordered" evidence="1">
    <location>
        <begin position="660"/>
        <end position="687"/>
    </location>
</feature>
<evidence type="ECO:0000259" key="2">
    <source>
        <dbReference type="PROSITE" id="PS50812"/>
    </source>
</evidence>
<reference evidence="3" key="2">
    <citation type="submission" date="2021-12" db="EMBL/GenBank/DDBJ databases">
        <title>Resequencing data analysis of finger millet.</title>
        <authorList>
            <person name="Hatakeyama M."/>
            <person name="Aluri S."/>
            <person name="Balachadran M.T."/>
            <person name="Sivarajan S.R."/>
            <person name="Poveda L."/>
            <person name="Shimizu-Inatsugi R."/>
            <person name="Schlapbach R."/>
            <person name="Sreeman S.M."/>
            <person name="Shimizu K.K."/>
        </authorList>
    </citation>
    <scope>NUCLEOTIDE SEQUENCE</scope>
</reference>
<feature type="compositionally biased region" description="Basic and acidic residues" evidence="1">
    <location>
        <begin position="39"/>
        <end position="53"/>
    </location>
</feature>
<dbReference type="PANTHER" id="PTHR42851:SF4">
    <property type="entry name" value="PWWP DOMAIN-CONTAINING PROTEIN"/>
    <property type="match status" value="1"/>
</dbReference>
<feature type="region of interest" description="Disordered" evidence="1">
    <location>
        <begin position="527"/>
        <end position="549"/>
    </location>
</feature>
<dbReference type="InterPro" id="IPR000313">
    <property type="entry name" value="PWWP_dom"/>
</dbReference>
<feature type="compositionally biased region" description="Basic and acidic residues" evidence="1">
    <location>
        <begin position="635"/>
        <end position="645"/>
    </location>
</feature>
<feature type="region of interest" description="Disordered" evidence="1">
    <location>
        <begin position="1"/>
        <end position="53"/>
    </location>
</feature>
<dbReference type="InterPro" id="IPR053063">
    <property type="entry name" value="PWWP_domain_containing_PDP"/>
</dbReference>
<dbReference type="AlphaFoldDB" id="A0AAV5DUA7"/>
<organism evidence="3 4">
    <name type="scientific">Eleusine coracana subsp. coracana</name>
    <dbReference type="NCBI Taxonomy" id="191504"/>
    <lineage>
        <taxon>Eukaryota</taxon>
        <taxon>Viridiplantae</taxon>
        <taxon>Streptophyta</taxon>
        <taxon>Embryophyta</taxon>
        <taxon>Tracheophyta</taxon>
        <taxon>Spermatophyta</taxon>
        <taxon>Magnoliopsida</taxon>
        <taxon>Liliopsida</taxon>
        <taxon>Poales</taxon>
        <taxon>Poaceae</taxon>
        <taxon>PACMAD clade</taxon>
        <taxon>Chloridoideae</taxon>
        <taxon>Cynodonteae</taxon>
        <taxon>Eleusininae</taxon>
        <taxon>Eleusine</taxon>
    </lineage>
</organism>
<feature type="compositionally biased region" description="Basic and acidic residues" evidence="1">
    <location>
        <begin position="23"/>
        <end position="32"/>
    </location>
</feature>
<feature type="compositionally biased region" description="Polar residues" evidence="1">
    <location>
        <begin position="1"/>
        <end position="19"/>
    </location>
</feature>
<feature type="compositionally biased region" description="Polar residues" evidence="1">
    <location>
        <begin position="527"/>
        <end position="541"/>
    </location>
</feature>
<gene>
    <name evidence="3" type="primary">gb01487</name>
    <name evidence="3" type="ORF">PR202_gb01487</name>
</gene>
<keyword evidence="4" id="KW-1185">Reference proteome</keyword>